<gene>
    <name evidence="1" type="ORF">EH198_00510</name>
</gene>
<protein>
    <submittedName>
        <fullName evidence="1">Gamma carbonic anhydrase family protein</fullName>
    </submittedName>
</protein>
<keyword evidence="2" id="KW-1185">Reference proteome</keyword>
<dbReference type="RefSeq" id="WP_124693605.1">
    <property type="nucleotide sequence ID" value="NZ_RQPI01000001.1"/>
</dbReference>
<evidence type="ECO:0000313" key="1">
    <source>
        <dbReference type="EMBL" id="RQW12949.1"/>
    </source>
</evidence>
<dbReference type="PANTHER" id="PTHR13061">
    <property type="entry name" value="DYNACTIN SUBUNIT P25"/>
    <property type="match status" value="1"/>
</dbReference>
<evidence type="ECO:0000313" key="2">
    <source>
        <dbReference type="Proteomes" id="UP000282529"/>
    </source>
</evidence>
<organism evidence="1 2">
    <name type="scientific">Paenibacillus rhizophilus</name>
    <dbReference type="NCBI Taxonomy" id="1850366"/>
    <lineage>
        <taxon>Bacteria</taxon>
        <taxon>Bacillati</taxon>
        <taxon>Bacillota</taxon>
        <taxon>Bacilli</taxon>
        <taxon>Bacillales</taxon>
        <taxon>Paenibacillaceae</taxon>
        <taxon>Paenibacillus</taxon>
    </lineage>
</organism>
<dbReference type="SUPFAM" id="SSF51161">
    <property type="entry name" value="Trimeric LpxA-like enzymes"/>
    <property type="match status" value="1"/>
</dbReference>
<dbReference type="InterPro" id="IPR050484">
    <property type="entry name" value="Transf_Hexapept/Carb_Anhydrase"/>
</dbReference>
<dbReference type="Pfam" id="PF00132">
    <property type="entry name" value="Hexapep"/>
    <property type="match status" value="1"/>
</dbReference>
<dbReference type="PANTHER" id="PTHR13061:SF29">
    <property type="entry name" value="GAMMA CARBONIC ANHYDRASE-LIKE 1, MITOCHONDRIAL-RELATED"/>
    <property type="match status" value="1"/>
</dbReference>
<proteinExistence type="predicted"/>
<dbReference type="AlphaFoldDB" id="A0A3N9PAS1"/>
<comment type="caution">
    <text evidence="1">The sequence shown here is derived from an EMBL/GenBank/DDBJ whole genome shotgun (WGS) entry which is preliminary data.</text>
</comment>
<dbReference type="OrthoDB" id="9803036at2"/>
<dbReference type="InterPro" id="IPR001451">
    <property type="entry name" value="Hexapep"/>
</dbReference>
<dbReference type="EMBL" id="RQPI01000001">
    <property type="protein sequence ID" value="RQW12949.1"/>
    <property type="molecule type" value="Genomic_DNA"/>
</dbReference>
<dbReference type="InterPro" id="IPR047324">
    <property type="entry name" value="LbH_gamma_CA-like"/>
</dbReference>
<dbReference type="Proteomes" id="UP000282529">
    <property type="component" value="Unassembled WGS sequence"/>
</dbReference>
<sequence>MDAKGGEYLRIAYGTYIPQLHPSVYVAEGAKLVGDVRIGQDSSVWFNAVLRGDLAPVIIGERCNIQDGAIGHVADRLPLVLGDDISVGHGAIIHGCRIGNGTLIGMGAILLNGAEIGEYALVGAGSIVTENKKIPPYTLSLGSPAKVVRELTDRDLLRMARTSASYVEKGKEYGIT</sequence>
<dbReference type="CDD" id="cd04645">
    <property type="entry name" value="LbH_gamma_CA_like"/>
    <property type="match status" value="1"/>
</dbReference>
<reference evidence="1 2" key="1">
    <citation type="submission" date="2018-11" db="EMBL/GenBank/DDBJ databases">
        <title>Genome sequence of strain 7197.</title>
        <authorList>
            <person name="Gao J."/>
            <person name="Sun J."/>
        </authorList>
    </citation>
    <scope>NUCLEOTIDE SEQUENCE [LARGE SCALE GENOMIC DNA]</scope>
    <source>
        <strain evidence="1 2">7197</strain>
    </source>
</reference>
<dbReference type="InterPro" id="IPR011004">
    <property type="entry name" value="Trimer_LpxA-like_sf"/>
</dbReference>
<name>A0A3N9PAS1_9BACL</name>
<dbReference type="Gene3D" id="2.160.10.10">
    <property type="entry name" value="Hexapeptide repeat proteins"/>
    <property type="match status" value="1"/>
</dbReference>
<accession>A0A3N9PAS1</accession>